<dbReference type="EMBL" id="LR790628">
    <property type="protein sequence ID" value="CAB3266490.1"/>
    <property type="molecule type" value="mRNA"/>
</dbReference>
<feature type="region of interest" description="Disordered" evidence="6">
    <location>
        <begin position="159"/>
        <end position="189"/>
    </location>
</feature>
<dbReference type="InterPro" id="IPR009071">
    <property type="entry name" value="HMG_box_dom"/>
</dbReference>
<dbReference type="Pfam" id="PF00505">
    <property type="entry name" value="HMG_box"/>
    <property type="match status" value="1"/>
</dbReference>
<dbReference type="GO" id="GO:0005634">
    <property type="term" value="C:nucleus"/>
    <property type="evidence" value="ECO:0007669"/>
    <property type="project" value="UniProtKB-UniRule"/>
</dbReference>
<feature type="domain" description="HMG box" evidence="7">
    <location>
        <begin position="190"/>
        <end position="258"/>
    </location>
</feature>
<dbReference type="InterPro" id="IPR036910">
    <property type="entry name" value="HMG_box_dom_sf"/>
</dbReference>
<keyword evidence="4 5" id="KW-0539">Nucleus</keyword>
<accession>A0A6F9DU01</accession>
<protein>
    <submittedName>
        <fullName evidence="8">SoxF protein</fullName>
    </submittedName>
</protein>
<evidence type="ECO:0000256" key="1">
    <source>
        <dbReference type="ARBA" id="ARBA00023015"/>
    </source>
</evidence>
<organism evidence="8">
    <name type="scientific">Phallusia mammillata</name>
    <dbReference type="NCBI Taxonomy" id="59560"/>
    <lineage>
        <taxon>Eukaryota</taxon>
        <taxon>Metazoa</taxon>
        <taxon>Chordata</taxon>
        <taxon>Tunicata</taxon>
        <taxon>Ascidiacea</taxon>
        <taxon>Phlebobranchia</taxon>
        <taxon>Ascidiidae</taxon>
        <taxon>Phallusia</taxon>
    </lineage>
</organism>
<feature type="DNA-binding region" description="HMG box" evidence="5">
    <location>
        <begin position="190"/>
        <end position="258"/>
    </location>
</feature>
<feature type="compositionally biased region" description="Polar residues" evidence="6">
    <location>
        <begin position="792"/>
        <end position="811"/>
    </location>
</feature>
<dbReference type="GO" id="GO:0000981">
    <property type="term" value="F:DNA-binding transcription factor activity, RNA polymerase II-specific"/>
    <property type="evidence" value="ECO:0007669"/>
    <property type="project" value="TreeGrafter"/>
</dbReference>
<dbReference type="SMART" id="SM00398">
    <property type="entry name" value="HMG"/>
    <property type="match status" value="1"/>
</dbReference>
<evidence type="ECO:0000259" key="7">
    <source>
        <dbReference type="PROSITE" id="PS50118"/>
    </source>
</evidence>
<dbReference type="GO" id="GO:0000978">
    <property type="term" value="F:RNA polymerase II cis-regulatory region sequence-specific DNA binding"/>
    <property type="evidence" value="ECO:0007669"/>
    <property type="project" value="TreeGrafter"/>
</dbReference>
<keyword evidence="1" id="KW-0805">Transcription regulation</keyword>
<sequence>MTGMLHVVPPGSGATCSPHGLYHSSNESYPNRQVDAFVPSNPYNHRNLFEAPALLSRSSIGSSSDGSDNCPQTSSNVLMSLNTAILCQPAYATPNQMSTNQYSGSGSSWTSLLVNPQTDASSQYQSSLQYGFGMTYQPPSQSSSLDTNMNDIVSHYPELTSKVVTHPRGRTKSSGDSTKGQGKKHDEPRIRRPMNAFMCWAKTERKRMAEAYPDHHNAELSKMLGKKWKEMSAEDKDPYLKEAEGLRKKHLLEHPDYKYRPRRKPKEPKARRGKNAMTEEKCSGRQSDFKPLNKQIGNVKLGTQTNQQHSTNSFSSCSDLIHGRNNNARSDSKINSRGPSSYGPYNDNKFPAWTMQDKYLPGIKPSRVGSCSSTMYAGFGLLSGNVDVGTFGMTNHMRQSAGSYEDRFRSLLDDKNASRSDYELSYDSVSGRALGSGFGLSSSIYDRSLPSSSTGSSSYPCPDWPVAKRASTSVAASGNDSVRYWSQQDADYCKQNFRSHNSIYSLDGSSNIDNSGIASPSSQTHKSKNQLYQPYLMNHINSSAYGSSENSLSVSPVACYDGQSAQTYNAMSSPAAGTEFETKAAEFIPSSIESLTLYNQEPAEHFQAVRGSFSSFSDQDGFYCGQKLKANVHEDILPPNEEQQISYVKQEMTSSPSKMTYDCAFPTQDKRECSDKHVSGVFFETTSSDPTFYKNSEPLEYQEALRHETVSSSTAVSYNRQQQELSPPQKIPGVSFEMDLAAVNETNKPKGTYFYPENQVDSANQPIDTGIESRYVPITQPSHDDQNHTFDVPSSSTSLYNDMQCSSQDTDLSGAATGSPASEGSDKSPCGPNAEFNRDANTCCEQNIST</sequence>
<dbReference type="SUPFAM" id="SSF47095">
    <property type="entry name" value="HMG-box"/>
    <property type="match status" value="1"/>
</dbReference>
<feature type="compositionally biased region" description="Polar residues" evidence="6">
    <location>
        <begin position="839"/>
        <end position="850"/>
    </location>
</feature>
<evidence type="ECO:0000256" key="3">
    <source>
        <dbReference type="ARBA" id="ARBA00023163"/>
    </source>
</evidence>
<feature type="compositionally biased region" description="Basic residues" evidence="6">
    <location>
        <begin position="260"/>
        <end position="274"/>
    </location>
</feature>
<dbReference type="AlphaFoldDB" id="A0A6F9DU01"/>
<proteinExistence type="evidence at transcript level"/>
<evidence type="ECO:0000313" key="8">
    <source>
        <dbReference type="EMBL" id="CAB3266490.1"/>
    </source>
</evidence>
<evidence type="ECO:0000256" key="2">
    <source>
        <dbReference type="ARBA" id="ARBA00023125"/>
    </source>
</evidence>
<evidence type="ECO:0000256" key="5">
    <source>
        <dbReference type="PROSITE-ProRule" id="PRU00267"/>
    </source>
</evidence>
<dbReference type="PANTHER" id="PTHR45789:SF2">
    <property type="entry name" value="FI18025P1"/>
    <property type="match status" value="1"/>
</dbReference>
<dbReference type="PROSITE" id="PS50118">
    <property type="entry name" value="HMG_BOX_2"/>
    <property type="match status" value="1"/>
</dbReference>
<dbReference type="CDD" id="cd22032">
    <property type="entry name" value="HMG-box_SoxF"/>
    <property type="match status" value="1"/>
</dbReference>
<dbReference type="FunFam" id="1.10.30.10:FF:000003">
    <property type="entry name" value="Putative transcription factor SOX-6"/>
    <property type="match status" value="1"/>
</dbReference>
<keyword evidence="3" id="KW-0804">Transcription</keyword>
<dbReference type="GO" id="GO:0045165">
    <property type="term" value="P:cell fate commitment"/>
    <property type="evidence" value="ECO:0007669"/>
    <property type="project" value="TreeGrafter"/>
</dbReference>
<evidence type="ECO:0000256" key="4">
    <source>
        <dbReference type="ARBA" id="ARBA00023242"/>
    </source>
</evidence>
<feature type="region of interest" description="Disordered" evidence="6">
    <location>
        <begin position="778"/>
        <end position="850"/>
    </location>
</feature>
<keyword evidence="2 5" id="KW-0238">DNA-binding</keyword>
<feature type="region of interest" description="Disordered" evidence="6">
    <location>
        <begin position="259"/>
        <end position="343"/>
    </location>
</feature>
<feature type="region of interest" description="Disordered" evidence="6">
    <location>
        <begin position="712"/>
        <end position="732"/>
    </location>
</feature>
<name>A0A6F9DU01_9ASCI</name>
<feature type="compositionally biased region" description="Polar residues" evidence="6">
    <location>
        <begin position="712"/>
        <end position="726"/>
    </location>
</feature>
<feature type="compositionally biased region" description="Polar residues" evidence="6">
    <location>
        <begin position="301"/>
        <end position="339"/>
    </location>
</feature>
<evidence type="ECO:0000256" key="6">
    <source>
        <dbReference type="SAM" id="MobiDB-lite"/>
    </source>
</evidence>
<reference evidence="8" key="1">
    <citation type="submission" date="2020-04" db="EMBL/GenBank/DDBJ databases">
        <authorList>
            <person name="Neveu A P."/>
        </authorList>
    </citation>
    <scope>NUCLEOTIDE SEQUENCE</scope>
    <source>
        <tissue evidence="8">Whole embryo</tissue>
    </source>
</reference>
<gene>
    <name evidence="8" type="primary">Sox7</name>
    <name evidence="8" type="synonym">17</name>
    <name evidence="8" type="synonym">18</name>
</gene>
<dbReference type="Gene3D" id="1.10.30.10">
    <property type="entry name" value="High mobility group box domain"/>
    <property type="match status" value="1"/>
</dbReference>
<dbReference type="InterPro" id="IPR051356">
    <property type="entry name" value="SOX/SOX-like_TF"/>
</dbReference>
<dbReference type="PANTHER" id="PTHR45789">
    <property type="entry name" value="FI18025P1"/>
    <property type="match status" value="1"/>
</dbReference>